<dbReference type="EMBL" id="KI894033">
    <property type="protein sequence ID" value="OBR83802.1"/>
    <property type="molecule type" value="Genomic_DNA"/>
</dbReference>
<dbReference type="PANTHER" id="PTHR11177:SF317">
    <property type="entry name" value="CHITINASE 12-RELATED"/>
    <property type="match status" value="1"/>
</dbReference>
<dbReference type="SUPFAM" id="SSF51445">
    <property type="entry name" value="(Trans)glycosidases"/>
    <property type="match status" value="1"/>
</dbReference>
<feature type="chain" id="PRO_5008341999" description="GH18 domain-containing protein" evidence="2">
    <location>
        <begin position="25"/>
        <end position="588"/>
    </location>
</feature>
<feature type="compositionally biased region" description="Polar residues" evidence="1">
    <location>
        <begin position="459"/>
        <end position="468"/>
    </location>
</feature>
<dbReference type="GO" id="GO:0008061">
    <property type="term" value="F:chitin binding"/>
    <property type="evidence" value="ECO:0007669"/>
    <property type="project" value="InterPro"/>
</dbReference>
<feature type="domain" description="GH18" evidence="3">
    <location>
        <begin position="58"/>
        <end position="437"/>
    </location>
</feature>
<evidence type="ECO:0000256" key="1">
    <source>
        <dbReference type="SAM" id="MobiDB-lite"/>
    </source>
</evidence>
<dbReference type="SUPFAM" id="SSF54556">
    <property type="entry name" value="Chitinase insertion domain"/>
    <property type="match status" value="1"/>
</dbReference>
<dbReference type="GO" id="GO:0005576">
    <property type="term" value="C:extracellular region"/>
    <property type="evidence" value="ECO:0007669"/>
    <property type="project" value="TreeGrafter"/>
</dbReference>
<dbReference type="Pfam" id="PF00704">
    <property type="entry name" value="Glyco_hydro_18"/>
    <property type="match status" value="1"/>
</dbReference>
<dbReference type="InterPro" id="IPR001223">
    <property type="entry name" value="Glyco_hydro18_cat"/>
</dbReference>
<organism evidence="4">
    <name type="scientific">Kwoniella dejecticola CBS 10117</name>
    <dbReference type="NCBI Taxonomy" id="1296121"/>
    <lineage>
        <taxon>Eukaryota</taxon>
        <taxon>Fungi</taxon>
        <taxon>Dikarya</taxon>
        <taxon>Basidiomycota</taxon>
        <taxon>Agaricomycotina</taxon>
        <taxon>Tremellomycetes</taxon>
        <taxon>Tremellales</taxon>
        <taxon>Cryptococcaceae</taxon>
        <taxon>Kwoniella</taxon>
    </lineage>
</organism>
<dbReference type="VEuPathDB" id="FungiDB:I303_06085"/>
<dbReference type="STRING" id="1296121.A0A1A6A177"/>
<feature type="signal peptide" evidence="2">
    <location>
        <begin position="1"/>
        <end position="24"/>
    </location>
</feature>
<dbReference type="InterPro" id="IPR029070">
    <property type="entry name" value="Chitinase_insertion_sf"/>
</dbReference>
<dbReference type="InterPro" id="IPR050314">
    <property type="entry name" value="Glycosyl_Hydrlase_18"/>
</dbReference>
<dbReference type="GO" id="GO:0004568">
    <property type="term" value="F:chitinase activity"/>
    <property type="evidence" value="ECO:0007669"/>
    <property type="project" value="TreeGrafter"/>
</dbReference>
<protein>
    <recommendedName>
        <fullName evidence="3">GH18 domain-containing protein</fullName>
    </recommendedName>
</protein>
<dbReference type="GO" id="GO:0005975">
    <property type="term" value="P:carbohydrate metabolic process"/>
    <property type="evidence" value="ECO:0007669"/>
    <property type="project" value="InterPro"/>
</dbReference>
<gene>
    <name evidence="4" type="ORF">I303_06085</name>
</gene>
<dbReference type="PROSITE" id="PS51910">
    <property type="entry name" value="GH18_2"/>
    <property type="match status" value="1"/>
</dbReference>
<dbReference type="GO" id="GO:0006032">
    <property type="term" value="P:chitin catabolic process"/>
    <property type="evidence" value="ECO:0007669"/>
    <property type="project" value="TreeGrafter"/>
</dbReference>
<dbReference type="OrthoDB" id="76388at2759"/>
<evidence type="ECO:0000313" key="4">
    <source>
        <dbReference type="EMBL" id="OBR83802.1"/>
    </source>
</evidence>
<dbReference type="Gene3D" id="3.10.50.10">
    <property type="match status" value="1"/>
</dbReference>
<dbReference type="SMART" id="SM00636">
    <property type="entry name" value="Glyco_18"/>
    <property type="match status" value="1"/>
</dbReference>
<keyword evidence="2" id="KW-0732">Signal</keyword>
<accession>A0A1A6A177</accession>
<dbReference type="InterPro" id="IPR011583">
    <property type="entry name" value="Chitinase_II/V-like_cat"/>
</dbReference>
<dbReference type="AlphaFoldDB" id="A0A1A6A177"/>
<evidence type="ECO:0000256" key="2">
    <source>
        <dbReference type="SAM" id="SignalP"/>
    </source>
</evidence>
<sequence length="588" mass="64068">MIIFHRRFLLGLVATTIVPSTVIASAIPRGGHVPPHDRPVYDVEVEERQSDGTGWHGYRSVGYYPNWLIYDSDPFLVTNITAQDFTHIIYAFANVDLNSGQVYLADDWADTNYPYPGDNPDNEEGNNLYGNLKQLFLLKQQNRNLKIQLGIGGATYSPNFLGITNQAWRETFTASAIDLVTNFGFDGLCLDYGMSSKASWKLSSAMTMKADAAFDAFDRITEPLVDLFRRLREGLNTAASQIGGGHFILSWAAACGAFNWAAQDVRGMDQYLDYWNLMAYDFSGPWTDTALPASNLYPDERSSDVGASGSQCLQHYIDEGVNSRKLNLGMPLYGTGFTGTQGMWTPWTDWAKLVAGNEQYDVSEIPIDGDTVQYDQNLGGSWSYNPSNGRVVSFDTPTLALQKARYVIDHNFGGMMYWSIDGDYPRLQDPRASRPAQDKRDEPLTSGHRRWKDGEPDNGGQQHQNGAESSGHGHGTNGTSSNGLGGPGGNSNGTIHGGPSGPSNNGTSTGTNSTSHGGGNTGSSVPSVPSVPINTQIGISLVDTVVTAFKRYGGGLDTTQNRLEYPTSVEETPWVSRELPGLEIPSQM</sequence>
<dbReference type="Gene3D" id="3.20.20.80">
    <property type="entry name" value="Glycosidases"/>
    <property type="match status" value="1"/>
</dbReference>
<dbReference type="InterPro" id="IPR017853">
    <property type="entry name" value="GH"/>
</dbReference>
<feature type="compositionally biased region" description="Gly residues" evidence="1">
    <location>
        <begin position="483"/>
        <end position="500"/>
    </location>
</feature>
<feature type="region of interest" description="Disordered" evidence="1">
    <location>
        <begin position="428"/>
        <end position="529"/>
    </location>
</feature>
<feature type="compositionally biased region" description="Low complexity" evidence="1">
    <location>
        <begin position="501"/>
        <end position="515"/>
    </location>
</feature>
<name>A0A1A6A177_9TREE</name>
<dbReference type="PANTHER" id="PTHR11177">
    <property type="entry name" value="CHITINASE"/>
    <property type="match status" value="1"/>
</dbReference>
<proteinExistence type="predicted"/>
<evidence type="ECO:0000259" key="3">
    <source>
        <dbReference type="PROSITE" id="PS51910"/>
    </source>
</evidence>
<reference evidence="4" key="1">
    <citation type="submission" date="2013-07" db="EMBL/GenBank/DDBJ databases">
        <title>The Genome Sequence of Cryptococcus dejecticola CBS10117.</title>
        <authorList>
            <consortium name="The Broad Institute Genome Sequencing Platform"/>
            <person name="Cuomo C."/>
            <person name="Litvintseva A."/>
            <person name="Chen Y."/>
            <person name="Heitman J."/>
            <person name="Sun S."/>
            <person name="Springer D."/>
            <person name="Dromer F."/>
            <person name="Young S.K."/>
            <person name="Zeng Q."/>
            <person name="Gargeya S."/>
            <person name="Fitzgerald M."/>
            <person name="Abouelleil A."/>
            <person name="Alvarado L."/>
            <person name="Berlin A.M."/>
            <person name="Chapman S.B."/>
            <person name="Dewar J."/>
            <person name="Goldberg J."/>
            <person name="Griggs A."/>
            <person name="Gujja S."/>
            <person name="Hansen M."/>
            <person name="Howarth C."/>
            <person name="Imamovic A."/>
            <person name="Larimer J."/>
            <person name="McCowan C."/>
            <person name="Murphy C."/>
            <person name="Pearson M."/>
            <person name="Priest M."/>
            <person name="Roberts A."/>
            <person name="Saif S."/>
            <person name="Shea T."/>
            <person name="Sykes S."/>
            <person name="Wortman J."/>
            <person name="Nusbaum C."/>
            <person name="Birren B."/>
        </authorList>
    </citation>
    <scope>NUCLEOTIDE SEQUENCE [LARGE SCALE GENOMIC DNA]</scope>
    <source>
        <strain evidence="4">CBS 10117</strain>
    </source>
</reference>
<feature type="compositionally biased region" description="Basic and acidic residues" evidence="1">
    <location>
        <begin position="428"/>
        <end position="443"/>
    </location>
</feature>